<dbReference type="EMBL" id="MU864452">
    <property type="protein sequence ID" value="KAK4185359.1"/>
    <property type="molecule type" value="Genomic_DNA"/>
</dbReference>
<dbReference type="Proteomes" id="UP001302126">
    <property type="component" value="Unassembled WGS sequence"/>
</dbReference>
<comment type="caution">
    <text evidence="1">The sequence shown here is derived from an EMBL/GenBank/DDBJ whole genome shotgun (WGS) entry which is preliminary data.</text>
</comment>
<organism evidence="1 2">
    <name type="scientific">Podospora australis</name>
    <dbReference type="NCBI Taxonomy" id="1536484"/>
    <lineage>
        <taxon>Eukaryota</taxon>
        <taxon>Fungi</taxon>
        <taxon>Dikarya</taxon>
        <taxon>Ascomycota</taxon>
        <taxon>Pezizomycotina</taxon>
        <taxon>Sordariomycetes</taxon>
        <taxon>Sordariomycetidae</taxon>
        <taxon>Sordariales</taxon>
        <taxon>Podosporaceae</taxon>
        <taxon>Podospora</taxon>
    </lineage>
</organism>
<reference evidence="1" key="1">
    <citation type="journal article" date="2023" name="Mol. Phylogenet. Evol.">
        <title>Genome-scale phylogeny and comparative genomics of the fungal order Sordariales.</title>
        <authorList>
            <person name="Hensen N."/>
            <person name="Bonometti L."/>
            <person name="Westerberg I."/>
            <person name="Brannstrom I.O."/>
            <person name="Guillou S."/>
            <person name="Cros-Aarteil S."/>
            <person name="Calhoun S."/>
            <person name="Haridas S."/>
            <person name="Kuo A."/>
            <person name="Mondo S."/>
            <person name="Pangilinan J."/>
            <person name="Riley R."/>
            <person name="LaButti K."/>
            <person name="Andreopoulos B."/>
            <person name="Lipzen A."/>
            <person name="Chen C."/>
            <person name="Yan M."/>
            <person name="Daum C."/>
            <person name="Ng V."/>
            <person name="Clum A."/>
            <person name="Steindorff A."/>
            <person name="Ohm R.A."/>
            <person name="Martin F."/>
            <person name="Silar P."/>
            <person name="Natvig D.O."/>
            <person name="Lalanne C."/>
            <person name="Gautier V."/>
            <person name="Ament-Velasquez S.L."/>
            <person name="Kruys A."/>
            <person name="Hutchinson M.I."/>
            <person name="Powell A.J."/>
            <person name="Barry K."/>
            <person name="Miller A.N."/>
            <person name="Grigoriev I.V."/>
            <person name="Debuchy R."/>
            <person name="Gladieux P."/>
            <person name="Hiltunen Thoren M."/>
            <person name="Johannesson H."/>
        </authorList>
    </citation>
    <scope>NUCLEOTIDE SEQUENCE</scope>
    <source>
        <strain evidence="1">PSN309</strain>
    </source>
</reference>
<reference evidence="1" key="2">
    <citation type="submission" date="2023-05" db="EMBL/GenBank/DDBJ databases">
        <authorList>
            <consortium name="Lawrence Berkeley National Laboratory"/>
            <person name="Steindorff A."/>
            <person name="Hensen N."/>
            <person name="Bonometti L."/>
            <person name="Westerberg I."/>
            <person name="Brannstrom I.O."/>
            <person name="Guillou S."/>
            <person name="Cros-Aarteil S."/>
            <person name="Calhoun S."/>
            <person name="Haridas S."/>
            <person name="Kuo A."/>
            <person name="Mondo S."/>
            <person name="Pangilinan J."/>
            <person name="Riley R."/>
            <person name="Labutti K."/>
            <person name="Andreopoulos B."/>
            <person name="Lipzen A."/>
            <person name="Chen C."/>
            <person name="Yanf M."/>
            <person name="Daum C."/>
            <person name="Ng V."/>
            <person name="Clum A."/>
            <person name="Ohm R."/>
            <person name="Martin F."/>
            <person name="Silar P."/>
            <person name="Natvig D."/>
            <person name="Lalanne C."/>
            <person name="Gautier V."/>
            <person name="Ament-Velasquez S.L."/>
            <person name="Kruys A."/>
            <person name="Hutchinson M.I."/>
            <person name="Powell A.J."/>
            <person name="Barry K."/>
            <person name="Miller A.N."/>
            <person name="Grigoriev I.V."/>
            <person name="Debuchy R."/>
            <person name="Gladieux P."/>
            <person name="Thoren M.H."/>
            <person name="Johannesson H."/>
        </authorList>
    </citation>
    <scope>NUCLEOTIDE SEQUENCE</scope>
    <source>
        <strain evidence="1">PSN309</strain>
    </source>
</reference>
<evidence type="ECO:0000313" key="2">
    <source>
        <dbReference type="Proteomes" id="UP001302126"/>
    </source>
</evidence>
<evidence type="ECO:0000313" key="1">
    <source>
        <dbReference type="EMBL" id="KAK4185359.1"/>
    </source>
</evidence>
<sequence length="186" mass="18694">MKSVLALLPTLAMGEVLIQSVSLSGAGCGTYAGPLIAPGGKAFVVGFDEFIVSTDTPLKRTCTVAINLQYPIGCTKVQHLLTHHVGGYVEAGVTGSLKDAFTISRGTVTPASPAAFSYDEALLGPSGPGSGSHSISQSSQVTAANSGQQIVTLTSVVDLNLVAPAGKEGVAGLDTISFNLGAESAC</sequence>
<dbReference type="AlphaFoldDB" id="A0AAN6WNL5"/>
<protein>
    <submittedName>
        <fullName evidence="1">Uncharacterized protein</fullName>
    </submittedName>
</protein>
<dbReference type="InterPro" id="IPR025649">
    <property type="entry name" value="DUF4360"/>
</dbReference>
<gene>
    <name evidence="1" type="ORF">QBC35DRAFT_503779</name>
</gene>
<proteinExistence type="predicted"/>
<dbReference type="PROSITE" id="PS51257">
    <property type="entry name" value="PROKAR_LIPOPROTEIN"/>
    <property type="match status" value="1"/>
</dbReference>
<keyword evidence="2" id="KW-1185">Reference proteome</keyword>
<accession>A0AAN6WNL5</accession>
<dbReference type="Pfam" id="PF14273">
    <property type="entry name" value="DUF4360"/>
    <property type="match status" value="1"/>
</dbReference>
<name>A0AAN6WNL5_9PEZI</name>